<comment type="subcellular location">
    <subcellularLocation>
        <location evidence="1">Membrane</location>
        <topology evidence="1">Multi-pass membrane protein</topology>
    </subcellularLocation>
</comment>
<feature type="domain" description="O-antigen ligase-related" evidence="7">
    <location>
        <begin position="226"/>
        <end position="391"/>
    </location>
</feature>
<feature type="transmembrane region" description="Helical" evidence="6">
    <location>
        <begin position="62"/>
        <end position="80"/>
    </location>
</feature>
<feature type="transmembrane region" description="Helical" evidence="6">
    <location>
        <begin position="123"/>
        <end position="145"/>
    </location>
</feature>
<gene>
    <name evidence="8" type="ORF">dsat_1793</name>
</gene>
<keyword evidence="2 6" id="KW-0812">Transmembrane</keyword>
<feature type="transmembrane region" description="Helical" evidence="6">
    <location>
        <begin position="197"/>
        <end position="217"/>
    </location>
</feature>
<feature type="region of interest" description="Disordered" evidence="5">
    <location>
        <begin position="1"/>
        <end position="30"/>
    </location>
</feature>
<organism evidence="8 9">
    <name type="scientific">Alkalidesulfovibrio alkalitolerans DSM 16529</name>
    <dbReference type="NCBI Taxonomy" id="1121439"/>
    <lineage>
        <taxon>Bacteria</taxon>
        <taxon>Pseudomonadati</taxon>
        <taxon>Thermodesulfobacteriota</taxon>
        <taxon>Desulfovibrionia</taxon>
        <taxon>Desulfovibrionales</taxon>
        <taxon>Desulfovibrionaceae</taxon>
        <taxon>Alkalidesulfovibrio</taxon>
    </lineage>
</organism>
<feature type="transmembrane region" description="Helical" evidence="6">
    <location>
        <begin position="262"/>
        <end position="279"/>
    </location>
</feature>
<feature type="transmembrane region" description="Helical" evidence="6">
    <location>
        <begin position="383"/>
        <end position="402"/>
    </location>
</feature>
<dbReference type="STRING" id="1121439.dsat_1793"/>
<evidence type="ECO:0000313" key="9">
    <source>
        <dbReference type="Proteomes" id="UP000014975"/>
    </source>
</evidence>
<dbReference type="AlphaFoldDB" id="S7TI19"/>
<evidence type="ECO:0000256" key="6">
    <source>
        <dbReference type="SAM" id="Phobius"/>
    </source>
</evidence>
<name>S7TI19_9BACT</name>
<accession>S7TI19</accession>
<sequence>MVAFSNMSHGEPSVDAHAPASSPLQDDPREPGVMQAAACLLFGASLNATFNFTGIGLPVRVGVSDFLAPLLVLIGAWALWRRNWDFRLHMQWFAPVCLGFSAWLACGLLIGRAHLGEWTSWAVVNRGAGWVVVLGYFFVGAWLAASQRRTKTFLTGFWGIAALIAAGSSLAYYLNALKIIGISFPRNTGLLSNPNSFGILIAVCFFVYLTMGGVARANKKLDISICLTFAFAELTSFSRTGWILFLLVLAVAPLLRLLSWRRVALIVVIPVVLHVTMVSKPGIIPWPSFGNDAVQAQNAAGKPKKKPKKVKLSTTDAFGYHVVSAQSLDYRIELFRESLSHWRDSPATGAGVGVVYAKEVERRGSVYASTIHSSPIWLLTETGAVGFAFFAWLYLGSLWALWRTWRRDGGRMQLLGLGTLLLLGLASLPTDVMFQRYLWVIWGMALGAGAALSAPGVGGRS</sequence>
<feature type="transmembrane region" description="Helical" evidence="6">
    <location>
        <begin position="32"/>
        <end position="50"/>
    </location>
</feature>
<feature type="transmembrane region" description="Helical" evidence="6">
    <location>
        <begin position="237"/>
        <end position="255"/>
    </location>
</feature>
<evidence type="ECO:0000256" key="3">
    <source>
        <dbReference type="ARBA" id="ARBA00022989"/>
    </source>
</evidence>
<feature type="transmembrane region" description="Helical" evidence="6">
    <location>
        <begin position="92"/>
        <end position="111"/>
    </location>
</feature>
<dbReference type="PATRIC" id="fig|1121439.3.peg.177"/>
<dbReference type="Pfam" id="PF04932">
    <property type="entry name" value="Wzy_C"/>
    <property type="match status" value="1"/>
</dbReference>
<keyword evidence="9" id="KW-1185">Reference proteome</keyword>
<evidence type="ECO:0000313" key="8">
    <source>
        <dbReference type="EMBL" id="EPR36265.1"/>
    </source>
</evidence>
<keyword evidence="4 6" id="KW-0472">Membrane</keyword>
<evidence type="ECO:0000259" key="7">
    <source>
        <dbReference type="Pfam" id="PF04932"/>
    </source>
</evidence>
<dbReference type="PANTHER" id="PTHR37422">
    <property type="entry name" value="TEICHURONIC ACID BIOSYNTHESIS PROTEIN TUAE"/>
    <property type="match status" value="1"/>
</dbReference>
<feature type="transmembrane region" description="Helical" evidence="6">
    <location>
        <begin position="436"/>
        <end position="457"/>
    </location>
</feature>
<dbReference type="PANTHER" id="PTHR37422:SF13">
    <property type="entry name" value="LIPOPOLYSACCHARIDE BIOSYNTHESIS PROTEIN PA4999-RELATED"/>
    <property type="match status" value="1"/>
</dbReference>
<dbReference type="EMBL" id="ATHI01000001">
    <property type="protein sequence ID" value="EPR36265.1"/>
    <property type="molecule type" value="Genomic_DNA"/>
</dbReference>
<dbReference type="GO" id="GO:0016020">
    <property type="term" value="C:membrane"/>
    <property type="evidence" value="ECO:0007669"/>
    <property type="project" value="UniProtKB-SubCell"/>
</dbReference>
<feature type="transmembrane region" description="Helical" evidence="6">
    <location>
        <begin position="157"/>
        <end position="176"/>
    </location>
</feature>
<evidence type="ECO:0000256" key="5">
    <source>
        <dbReference type="SAM" id="MobiDB-lite"/>
    </source>
</evidence>
<evidence type="ECO:0000256" key="1">
    <source>
        <dbReference type="ARBA" id="ARBA00004141"/>
    </source>
</evidence>
<reference evidence="8 9" key="1">
    <citation type="journal article" date="2013" name="Genome Announc.">
        <title>Draft genome sequences for three mercury-methylating, sulfate-reducing bacteria.</title>
        <authorList>
            <person name="Brown S.D."/>
            <person name="Hurt R.A.Jr."/>
            <person name="Gilmour C.C."/>
            <person name="Elias D.A."/>
        </authorList>
    </citation>
    <scope>NUCLEOTIDE SEQUENCE [LARGE SCALE GENOMIC DNA]</scope>
    <source>
        <strain evidence="8 9">DSM 16529</strain>
    </source>
</reference>
<keyword evidence="3 6" id="KW-1133">Transmembrane helix</keyword>
<dbReference type="Proteomes" id="UP000014975">
    <property type="component" value="Unassembled WGS sequence"/>
</dbReference>
<dbReference type="InterPro" id="IPR051533">
    <property type="entry name" value="WaaL-like"/>
</dbReference>
<proteinExistence type="predicted"/>
<dbReference type="eggNOG" id="ENOG5033W1T">
    <property type="taxonomic scope" value="Bacteria"/>
</dbReference>
<evidence type="ECO:0000256" key="4">
    <source>
        <dbReference type="ARBA" id="ARBA00023136"/>
    </source>
</evidence>
<protein>
    <recommendedName>
        <fullName evidence="7">O-antigen ligase-related domain-containing protein</fullName>
    </recommendedName>
</protein>
<dbReference type="InterPro" id="IPR007016">
    <property type="entry name" value="O-antigen_ligase-rel_domated"/>
</dbReference>
<evidence type="ECO:0000256" key="2">
    <source>
        <dbReference type="ARBA" id="ARBA00022692"/>
    </source>
</evidence>
<comment type="caution">
    <text evidence="8">The sequence shown here is derived from an EMBL/GenBank/DDBJ whole genome shotgun (WGS) entry which is preliminary data.</text>
</comment>
<feature type="transmembrane region" description="Helical" evidence="6">
    <location>
        <begin position="414"/>
        <end position="430"/>
    </location>
</feature>